<dbReference type="GO" id="GO:0043531">
    <property type="term" value="F:ADP binding"/>
    <property type="evidence" value="ECO:0007669"/>
    <property type="project" value="TreeGrafter"/>
</dbReference>
<dbReference type="EC" id="7.1.2.2" evidence="14"/>
<comment type="subunit">
    <text evidence="13">F-type ATPases have 2 components, CF(1) - the catalytic core - and CF(0) - the membrane proton channel. CF(1) has five subunits: alpha(3), beta(3), gamma(1), delta(1), epsilon(1). CF(0) has four main subunits: a(1), b(1), b'(1) and c(9-12).</text>
</comment>
<evidence type="ECO:0000256" key="9">
    <source>
        <dbReference type="ARBA" id="ARBA00023065"/>
    </source>
</evidence>
<dbReference type="CDD" id="cd01132">
    <property type="entry name" value="F1-ATPase_alpha_CD"/>
    <property type="match status" value="1"/>
</dbReference>
<dbReference type="InterPro" id="IPR004100">
    <property type="entry name" value="ATPase_F1/V1/A1_a/bsu_N"/>
</dbReference>
<dbReference type="PIRSF" id="PIRSF039088">
    <property type="entry name" value="F_ATPase_subunit_alpha"/>
    <property type="match status" value="1"/>
</dbReference>
<dbReference type="GO" id="GO:0046933">
    <property type="term" value="F:proton-transporting ATP synthase activity, rotational mechanism"/>
    <property type="evidence" value="ECO:0007669"/>
    <property type="project" value="UniProtKB-UniRule"/>
</dbReference>
<accession>A0A518K6Y3</accession>
<evidence type="ECO:0000259" key="15">
    <source>
        <dbReference type="Pfam" id="PF00006"/>
    </source>
</evidence>
<feature type="domain" description="ATP synthase alpha subunit C-terminal" evidence="16">
    <location>
        <begin position="371"/>
        <end position="496"/>
    </location>
</feature>
<keyword evidence="5 14" id="KW-0547">Nucleotide-binding</keyword>
<evidence type="ECO:0000256" key="12">
    <source>
        <dbReference type="ARBA" id="ARBA00023310"/>
    </source>
</evidence>
<keyword evidence="4 14" id="KW-0813">Transport</keyword>
<keyword evidence="14" id="KW-1003">Cell membrane</keyword>
<dbReference type="RefSeq" id="WP_145110712.1">
    <property type="nucleotide sequence ID" value="NZ_CP036349.1"/>
</dbReference>
<evidence type="ECO:0000256" key="11">
    <source>
        <dbReference type="ARBA" id="ARBA00023196"/>
    </source>
</evidence>
<dbReference type="SUPFAM" id="SSF52540">
    <property type="entry name" value="P-loop containing nucleoside triphosphate hydrolases"/>
    <property type="match status" value="1"/>
</dbReference>
<evidence type="ECO:0000313" key="18">
    <source>
        <dbReference type="EMBL" id="QDV73544.1"/>
    </source>
</evidence>
<evidence type="ECO:0000256" key="1">
    <source>
        <dbReference type="ARBA" id="ARBA00003784"/>
    </source>
</evidence>
<dbReference type="InterPro" id="IPR023366">
    <property type="entry name" value="ATP_synth_asu-like_sf"/>
</dbReference>
<dbReference type="Pfam" id="PF00306">
    <property type="entry name" value="ATP-synt_ab_C"/>
    <property type="match status" value="1"/>
</dbReference>
<evidence type="ECO:0000256" key="10">
    <source>
        <dbReference type="ARBA" id="ARBA00023136"/>
    </source>
</evidence>
<keyword evidence="12 14" id="KW-0066">ATP synthesis</keyword>
<evidence type="ECO:0000256" key="6">
    <source>
        <dbReference type="ARBA" id="ARBA00022781"/>
    </source>
</evidence>
<keyword evidence="6 14" id="KW-0375">Hydrogen ion transport</keyword>
<dbReference type="InterPro" id="IPR027417">
    <property type="entry name" value="P-loop_NTPase"/>
</dbReference>
<comment type="function">
    <text evidence="1 14">Produces ATP from ADP in the presence of a proton gradient across the membrane. The alpha chain is a regulatory subunit.</text>
</comment>
<dbReference type="PANTHER" id="PTHR48082:SF2">
    <property type="entry name" value="ATP SYNTHASE SUBUNIT ALPHA, MITOCHONDRIAL"/>
    <property type="match status" value="1"/>
</dbReference>
<feature type="site" description="Required for activity" evidence="14">
    <location>
        <position position="362"/>
    </location>
</feature>
<comment type="subcellular location">
    <subcellularLocation>
        <location evidence="14">Cell membrane</location>
        <topology evidence="14">Peripheral membrane protein</topology>
    </subcellularLocation>
    <subcellularLocation>
        <location evidence="2">Membrane</location>
        <topology evidence="2">Peripheral membrane protein</topology>
    </subcellularLocation>
</comment>
<evidence type="ECO:0000256" key="14">
    <source>
        <dbReference type="HAMAP-Rule" id="MF_01346"/>
    </source>
</evidence>
<evidence type="ECO:0000256" key="5">
    <source>
        <dbReference type="ARBA" id="ARBA00022741"/>
    </source>
</evidence>
<dbReference type="GO" id="GO:0005886">
    <property type="term" value="C:plasma membrane"/>
    <property type="evidence" value="ECO:0007669"/>
    <property type="project" value="UniProtKB-SubCell"/>
</dbReference>
<comment type="catalytic activity">
    <reaction evidence="14">
        <text>ATP + H2O + 4 H(+)(in) = ADP + phosphate + 5 H(+)(out)</text>
        <dbReference type="Rhea" id="RHEA:57720"/>
        <dbReference type="ChEBI" id="CHEBI:15377"/>
        <dbReference type="ChEBI" id="CHEBI:15378"/>
        <dbReference type="ChEBI" id="CHEBI:30616"/>
        <dbReference type="ChEBI" id="CHEBI:43474"/>
        <dbReference type="ChEBI" id="CHEBI:456216"/>
        <dbReference type="EC" id="7.1.2.2"/>
    </reaction>
</comment>
<dbReference type="KEGG" id="bmei:Spa11_17420"/>
<dbReference type="Gene3D" id="2.40.30.20">
    <property type="match status" value="1"/>
</dbReference>
<dbReference type="SUPFAM" id="SSF47917">
    <property type="entry name" value="C-terminal domain of alpha and beta subunits of F1 ATP synthase"/>
    <property type="match status" value="1"/>
</dbReference>
<evidence type="ECO:0000256" key="2">
    <source>
        <dbReference type="ARBA" id="ARBA00004170"/>
    </source>
</evidence>
<dbReference type="InterPro" id="IPR038376">
    <property type="entry name" value="ATP_synth_asu_C_sf"/>
</dbReference>
<evidence type="ECO:0000256" key="3">
    <source>
        <dbReference type="ARBA" id="ARBA00008936"/>
    </source>
</evidence>
<dbReference type="NCBIfam" id="NF009884">
    <property type="entry name" value="PRK13343.1"/>
    <property type="match status" value="1"/>
</dbReference>
<evidence type="ECO:0000256" key="8">
    <source>
        <dbReference type="ARBA" id="ARBA00022967"/>
    </source>
</evidence>
<feature type="binding site" evidence="14">
    <location>
        <begin position="169"/>
        <end position="176"/>
    </location>
    <ligand>
        <name>ATP</name>
        <dbReference type="ChEBI" id="CHEBI:30616"/>
    </ligand>
</feature>
<dbReference type="Gene3D" id="1.20.150.20">
    <property type="entry name" value="ATP synthase alpha/beta chain, C-terminal domain"/>
    <property type="match status" value="1"/>
</dbReference>
<dbReference type="EMBL" id="CP036349">
    <property type="protein sequence ID" value="QDV73544.1"/>
    <property type="molecule type" value="Genomic_DNA"/>
</dbReference>
<evidence type="ECO:0000256" key="4">
    <source>
        <dbReference type="ARBA" id="ARBA00022448"/>
    </source>
</evidence>
<keyword evidence="19" id="KW-1185">Reference proteome</keyword>
<dbReference type="InterPro" id="IPR000194">
    <property type="entry name" value="ATPase_F1/V1/A1_a/bsu_nucl-bd"/>
</dbReference>
<evidence type="ECO:0000256" key="13">
    <source>
        <dbReference type="ARBA" id="ARBA00026013"/>
    </source>
</evidence>
<dbReference type="GO" id="GO:0045259">
    <property type="term" value="C:proton-transporting ATP synthase complex"/>
    <property type="evidence" value="ECO:0007669"/>
    <property type="project" value="UniProtKB-KW"/>
</dbReference>
<dbReference type="FunFam" id="2.40.30.20:FF:000001">
    <property type="entry name" value="ATP synthase subunit alpha"/>
    <property type="match status" value="1"/>
</dbReference>
<dbReference type="HAMAP" id="MF_01346">
    <property type="entry name" value="ATP_synth_alpha_bact"/>
    <property type="match status" value="1"/>
</dbReference>
<comment type="similarity">
    <text evidence="3 14">Belongs to the ATPase alpha/beta chains family.</text>
</comment>
<reference evidence="18 19" key="1">
    <citation type="submission" date="2019-02" db="EMBL/GenBank/DDBJ databases">
        <title>Deep-cultivation of Planctomycetes and their phenomic and genomic characterization uncovers novel biology.</title>
        <authorList>
            <person name="Wiegand S."/>
            <person name="Jogler M."/>
            <person name="Boedeker C."/>
            <person name="Pinto D."/>
            <person name="Vollmers J."/>
            <person name="Rivas-Marin E."/>
            <person name="Kohn T."/>
            <person name="Peeters S.H."/>
            <person name="Heuer A."/>
            <person name="Rast P."/>
            <person name="Oberbeckmann S."/>
            <person name="Bunk B."/>
            <person name="Jeske O."/>
            <person name="Meyerdierks A."/>
            <person name="Storesund J.E."/>
            <person name="Kallscheuer N."/>
            <person name="Luecker S."/>
            <person name="Lage O.M."/>
            <person name="Pohl T."/>
            <person name="Merkel B.J."/>
            <person name="Hornburger P."/>
            <person name="Mueller R.-W."/>
            <person name="Bruemmer F."/>
            <person name="Labrenz M."/>
            <person name="Spormann A.M."/>
            <person name="Op den Camp H."/>
            <person name="Overmann J."/>
            <person name="Amann R."/>
            <person name="Jetten M.S.M."/>
            <person name="Mascher T."/>
            <person name="Medema M.H."/>
            <person name="Devos D.P."/>
            <person name="Kaster A.-K."/>
            <person name="Ovreas L."/>
            <person name="Rohde M."/>
            <person name="Galperin M.Y."/>
            <person name="Jogler C."/>
        </authorList>
    </citation>
    <scope>NUCLEOTIDE SEQUENCE [LARGE SCALE GENOMIC DNA]</scope>
    <source>
        <strain evidence="18 19">Spa11</strain>
    </source>
</reference>
<dbReference type="Proteomes" id="UP000316426">
    <property type="component" value="Chromosome"/>
</dbReference>
<dbReference type="FunFam" id="1.20.150.20:FF:000001">
    <property type="entry name" value="ATP synthase subunit alpha"/>
    <property type="match status" value="1"/>
</dbReference>
<evidence type="ECO:0000313" key="19">
    <source>
        <dbReference type="Proteomes" id="UP000316426"/>
    </source>
</evidence>
<organism evidence="18 19">
    <name type="scientific">Botrimarina mediterranea</name>
    <dbReference type="NCBI Taxonomy" id="2528022"/>
    <lineage>
        <taxon>Bacteria</taxon>
        <taxon>Pseudomonadati</taxon>
        <taxon>Planctomycetota</taxon>
        <taxon>Planctomycetia</taxon>
        <taxon>Pirellulales</taxon>
        <taxon>Lacipirellulaceae</taxon>
        <taxon>Botrimarina</taxon>
    </lineage>
</organism>
<proteinExistence type="inferred from homology"/>
<name>A0A518K6Y3_9BACT</name>
<protein>
    <recommendedName>
        <fullName evidence="14">ATP synthase subunit alpha</fullName>
        <ecNumber evidence="14">7.1.2.2</ecNumber>
    </recommendedName>
    <alternativeName>
        <fullName evidence="14">ATP synthase F1 sector subunit alpha</fullName>
    </alternativeName>
    <alternativeName>
        <fullName evidence="14">F-ATPase subunit alpha</fullName>
    </alternativeName>
</protein>
<dbReference type="InterPro" id="IPR036121">
    <property type="entry name" value="ATPase_F1/V1/A1_a/bsu_N_sf"/>
</dbReference>
<keyword evidence="11 14" id="KW-0139">CF(1)</keyword>
<dbReference type="InterPro" id="IPR005294">
    <property type="entry name" value="ATP_synth_F1_asu"/>
</dbReference>
<dbReference type="InterPro" id="IPR000793">
    <property type="entry name" value="ATP_synth_asu_C"/>
</dbReference>
<keyword evidence="9 14" id="KW-0406">Ion transport</keyword>
<dbReference type="CDD" id="cd18116">
    <property type="entry name" value="ATP-synt_F1_alpha_N"/>
    <property type="match status" value="1"/>
</dbReference>
<gene>
    <name evidence="14 18" type="primary">atpA</name>
    <name evidence="18" type="ORF">Spa11_17420</name>
</gene>
<dbReference type="Pfam" id="PF00006">
    <property type="entry name" value="ATP-synt_ab"/>
    <property type="match status" value="1"/>
</dbReference>
<feature type="domain" description="ATPase F1/V1/A1 complex alpha/beta subunit N-terminal" evidence="17">
    <location>
        <begin position="25"/>
        <end position="92"/>
    </location>
</feature>
<evidence type="ECO:0000259" key="16">
    <source>
        <dbReference type="Pfam" id="PF00306"/>
    </source>
</evidence>
<keyword evidence="10 14" id="KW-0472">Membrane</keyword>
<keyword evidence="8 14" id="KW-1278">Translocase</keyword>
<evidence type="ECO:0000259" key="17">
    <source>
        <dbReference type="Pfam" id="PF02874"/>
    </source>
</evidence>
<dbReference type="AlphaFoldDB" id="A0A518K6Y3"/>
<dbReference type="Gene3D" id="3.40.50.300">
    <property type="entry name" value="P-loop containing nucleotide triphosphate hydrolases"/>
    <property type="match status" value="1"/>
</dbReference>
<keyword evidence="7 14" id="KW-0067">ATP-binding</keyword>
<sequence length="514" mass="54931">MKFNSDEIASVIQQEIANYSAQVDVREVGRVLEVGDGIARVYGLKGVMAGEMVEFASGVTGLAFNLEENSVGVIILGDYLKINEGEEVKTTGQLLSVPVGDELLGRVVNALGEPLDGKGPVNTSKRRPVEVIATGVSERQPVGEPMQTGIKAVDAMTPIGRGQRQLIIGDRKTGKTAVAIDAIINQKSSGVKCFYVAVGQKESTVAGIVEKLRDSGAMDYTTVIVAGASDPAPLQYIAPYSGTAMAEEYMFNGGHALVVYDDLSKQAVAYRELSLLMRRPPGREAFPGDVFYCHSRLLERSAKLSDALGGGSITALPIIETLEGEVSAYIPTNVISITDGQIYLQPDLFFRGVKPAMNAGISVSRVGGAAQIKAMKKVAGGLRLDLAAFRELEAFAQLGTELDPATQGKLDRGYRMVELLKQGQYSPLATEDEVLLILAGTQGYLDDVAVSDVLAFEKQFLTFLHDQKPEIGAEIRDKKDISPELSETIKNAIAEFKLQFQAPSKATAPALAGA</sequence>
<dbReference type="SUPFAM" id="SSF50615">
    <property type="entry name" value="N-terminal domain of alpha and beta subunits of F1 ATP synthase"/>
    <property type="match status" value="1"/>
</dbReference>
<feature type="domain" description="ATPase F1/V1/A1 complex alpha/beta subunit nucleotide-binding" evidence="15">
    <location>
        <begin position="149"/>
        <end position="364"/>
    </location>
</feature>
<dbReference type="Pfam" id="PF02874">
    <property type="entry name" value="ATP-synt_ab_N"/>
    <property type="match status" value="1"/>
</dbReference>
<dbReference type="FunFam" id="3.40.50.300:FF:000002">
    <property type="entry name" value="ATP synthase subunit alpha"/>
    <property type="match status" value="1"/>
</dbReference>
<dbReference type="InterPro" id="IPR033732">
    <property type="entry name" value="ATP_synth_F1_a_nt-bd_dom"/>
</dbReference>
<evidence type="ECO:0000256" key="7">
    <source>
        <dbReference type="ARBA" id="ARBA00022840"/>
    </source>
</evidence>
<dbReference type="CDD" id="cd18113">
    <property type="entry name" value="ATP-synt_F1_alpha_C"/>
    <property type="match status" value="1"/>
</dbReference>
<dbReference type="NCBIfam" id="TIGR00962">
    <property type="entry name" value="atpA"/>
    <property type="match status" value="1"/>
</dbReference>
<dbReference type="PANTHER" id="PTHR48082">
    <property type="entry name" value="ATP SYNTHASE SUBUNIT ALPHA, MITOCHONDRIAL"/>
    <property type="match status" value="1"/>
</dbReference>
<dbReference type="GO" id="GO:0005524">
    <property type="term" value="F:ATP binding"/>
    <property type="evidence" value="ECO:0007669"/>
    <property type="project" value="UniProtKB-UniRule"/>
</dbReference>